<evidence type="ECO:0000313" key="1">
    <source>
        <dbReference type="EMBL" id="CAG8850888.1"/>
    </source>
</evidence>
<comment type="caution">
    <text evidence="1">The sequence shown here is derived from an EMBL/GenBank/DDBJ whole genome shotgun (WGS) entry which is preliminary data.</text>
</comment>
<feature type="non-terminal residue" evidence="1">
    <location>
        <position position="44"/>
    </location>
</feature>
<protein>
    <submittedName>
        <fullName evidence="1">26702_t:CDS:1</fullName>
    </submittedName>
</protein>
<keyword evidence="2" id="KW-1185">Reference proteome</keyword>
<reference evidence="1" key="1">
    <citation type="submission" date="2021-06" db="EMBL/GenBank/DDBJ databases">
        <authorList>
            <person name="Kallberg Y."/>
            <person name="Tangrot J."/>
            <person name="Rosling A."/>
        </authorList>
    </citation>
    <scope>NUCLEOTIDE SEQUENCE</scope>
    <source>
        <strain evidence="1">MA461A</strain>
    </source>
</reference>
<organism evidence="1 2">
    <name type="scientific">Racocetra persica</name>
    <dbReference type="NCBI Taxonomy" id="160502"/>
    <lineage>
        <taxon>Eukaryota</taxon>
        <taxon>Fungi</taxon>
        <taxon>Fungi incertae sedis</taxon>
        <taxon>Mucoromycota</taxon>
        <taxon>Glomeromycotina</taxon>
        <taxon>Glomeromycetes</taxon>
        <taxon>Diversisporales</taxon>
        <taxon>Gigasporaceae</taxon>
        <taxon>Racocetra</taxon>
    </lineage>
</organism>
<evidence type="ECO:0000313" key="2">
    <source>
        <dbReference type="Proteomes" id="UP000789920"/>
    </source>
</evidence>
<dbReference type="EMBL" id="CAJVQC010173147">
    <property type="protein sequence ID" value="CAG8850888.1"/>
    <property type="molecule type" value="Genomic_DNA"/>
</dbReference>
<dbReference type="Proteomes" id="UP000789920">
    <property type="component" value="Unassembled WGS sequence"/>
</dbReference>
<feature type="non-terminal residue" evidence="1">
    <location>
        <position position="1"/>
    </location>
</feature>
<gene>
    <name evidence="1" type="ORF">RPERSI_LOCUS36308</name>
</gene>
<sequence length="44" mass="5205">LRNYNLSKEFINSIEEYGPLIYYTKELHESRSLVISKRQSNGTI</sequence>
<name>A0ACA9SYZ5_9GLOM</name>
<accession>A0ACA9SYZ5</accession>
<proteinExistence type="predicted"/>